<sequence length="40" mass="4481">MGWRAASPEADFPPLESPSTRCATTSAVRRRTFWPPSTMQ</sequence>
<dbReference type="AlphaFoldDB" id="A0AAV0P5P1"/>
<gene>
    <name evidence="2" type="ORF">LITE_LOCUS36831</name>
    <name evidence="3" type="ORF">LITE_LOCUS36917</name>
</gene>
<accession>A0AAV0P5P1</accession>
<organism evidence="3 4">
    <name type="scientific">Linum tenue</name>
    <dbReference type="NCBI Taxonomy" id="586396"/>
    <lineage>
        <taxon>Eukaryota</taxon>
        <taxon>Viridiplantae</taxon>
        <taxon>Streptophyta</taxon>
        <taxon>Embryophyta</taxon>
        <taxon>Tracheophyta</taxon>
        <taxon>Spermatophyta</taxon>
        <taxon>Magnoliopsida</taxon>
        <taxon>eudicotyledons</taxon>
        <taxon>Gunneridae</taxon>
        <taxon>Pentapetalae</taxon>
        <taxon>rosids</taxon>
        <taxon>fabids</taxon>
        <taxon>Malpighiales</taxon>
        <taxon>Linaceae</taxon>
        <taxon>Linum</taxon>
    </lineage>
</organism>
<evidence type="ECO:0000313" key="4">
    <source>
        <dbReference type="Proteomes" id="UP001154282"/>
    </source>
</evidence>
<name>A0AAV0P5P1_9ROSI</name>
<dbReference type="EMBL" id="CAMGYJ010000008">
    <property type="protein sequence ID" value="CAI0465962.1"/>
    <property type="molecule type" value="Genomic_DNA"/>
</dbReference>
<reference evidence="3" key="1">
    <citation type="submission" date="2022-08" db="EMBL/GenBank/DDBJ databases">
        <authorList>
            <person name="Gutierrez-Valencia J."/>
        </authorList>
    </citation>
    <scope>NUCLEOTIDE SEQUENCE</scope>
</reference>
<keyword evidence="4" id="KW-1185">Reference proteome</keyword>
<proteinExistence type="predicted"/>
<evidence type="ECO:0000256" key="1">
    <source>
        <dbReference type="SAM" id="MobiDB-lite"/>
    </source>
</evidence>
<feature type="compositionally biased region" description="Polar residues" evidence="1">
    <location>
        <begin position="17"/>
        <end position="27"/>
    </location>
</feature>
<evidence type="ECO:0000313" key="2">
    <source>
        <dbReference type="EMBL" id="CAI0465962.1"/>
    </source>
</evidence>
<feature type="region of interest" description="Disordered" evidence="1">
    <location>
        <begin position="1"/>
        <end position="40"/>
    </location>
</feature>
<protein>
    <submittedName>
        <fullName evidence="3">Uncharacterized protein</fullName>
    </submittedName>
</protein>
<evidence type="ECO:0000313" key="3">
    <source>
        <dbReference type="EMBL" id="CAI0466156.1"/>
    </source>
</evidence>
<dbReference type="Proteomes" id="UP001154282">
    <property type="component" value="Unassembled WGS sequence"/>
</dbReference>
<dbReference type="EMBL" id="CAMGYJ010000008">
    <property type="protein sequence ID" value="CAI0466156.1"/>
    <property type="molecule type" value="Genomic_DNA"/>
</dbReference>
<comment type="caution">
    <text evidence="3">The sequence shown here is derived from an EMBL/GenBank/DDBJ whole genome shotgun (WGS) entry which is preliminary data.</text>
</comment>